<proteinExistence type="predicted"/>
<comment type="caution">
    <text evidence="2">The sequence shown here is derived from an EMBL/GenBank/DDBJ whole genome shotgun (WGS) entry which is preliminary data.</text>
</comment>
<protein>
    <recommendedName>
        <fullName evidence="1">Co-chaperone DjlA N-terminal domain-containing protein</fullName>
    </recommendedName>
</protein>
<dbReference type="AlphaFoldDB" id="A0A2T4JZ55"/>
<dbReference type="InterPro" id="IPR029024">
    <property type="entry name" value="TerB-like"/>
</dbReference>
<evidence type="ECO:0000313" key="3">
    <source>
        <dbReference type="Proteomes" id="UP000241010"/>
    </source>
</evidence>
<name>A0A2T4JZ55_9RHOB</name>
<evidence type="ECO:0000259" key="1">
    <source>
        <dbReference type="Pfam" id="PF05099"/>
    </source>
</evidence>
<dbReference type="CDD" id="cd07176">
    <property type="entry name" value="terB"/>
    <property type="match status" value="1"/>
</dbReference>
<dbReference type="Proteomes" id="UP000241010">
    <property type="component" value="Unassembled WGS sequence"/>
</dbReference>
<dbReference type="Pfam" id="PF05099">
    <property type="entry name" value="TerB"/>
    <property type="match status" value="1"/>
</dbReference>
<dbReference type="SUPFAM" id="SSF158682">
    <property type="entry name" value="TerB-like"/>
    <property type="match status" value="1"/>
</dbReference>
<dbReference type="InterPro" id="IPR007791">
    <property type="entry name" value="DjlA_N"/>
</dbReference>
<organism evidence="2 3">
    <name type="scientific">Cereibacter changlensis JA139</name>
    <dbReference type="NCBI Taxonomy" id="1188249"/>
    <lineage>
        <taxon>Bacteria</taxon>
        <taxon>Pseudomonadati</taxon>
        <taxon>Pseudomonadota</taxon>
        <taxon>Alphaproteobacteria</taxon>
        <taxon>Rhodobacterales</taxon>
        <taxon>Paracoccaceae</taxon>
        <taxon>Cereibacter</taxon>
    </lineage>
</organism>
<gene>
    <name evidence="2" type="ORF">C5F48_03660</name>
</gene>
<reference evidence="2 3" key="1">
    <citation type="submission" date="2018-03" db="EMBL/GenBank/DDBJ databases">
        <title>Cereibacter changlensis.</title>
        <authorList>
            <person name="Meyer T.E."/>
            <person name="Miller S."/>
            <person name="Lodha T."/>
            <person name="Gandham S."/>
            <person name="Chintalapati S."/>
            <person name="Chintalapati V.R."/>
        </authorList>
    </citation>
    <scope>NUCLEOTIDE SEQUENCE [LARGE SCALE GENOMIC DNA]</scope>
    <source>
        <strain evidence="2 3">JA139</strain>
    </source>
</reference>
<evidence type="ECO:0000313" key="2">
    <source>
        <dbReference type="EMBL" id="PTE23178.1"/>
    </source>
</evidence>
<keyword evidence="3" id="KW-1185">Reference proteome</keyword>
<feature type="domain" description="Co-chaperone DjlA N-terminal" evidence="1">
    <location>
        <begin position="72"/>
        <end position="187"/>
    </location>
</feature>
<accession>A0A2T4JZ55</accession>
<dbReference type="OrthoDB" id="8448017at2"/>
<dbReference type="EMBL" id="PZKG01000009">
    <property type="protein sequence ID" value="PTE23178.1"/>
    <property type="molecule type" value="Genomic_DNA"/>
</dbReference>
<dbReference type="Gene3D" id="1.10.3680.10">
    <property type="entry name" value="TerB-like"/>
    <property type="match status" value="1"/>
</dbReference>
<sequence>MRRASSKGQAFEFIAASRRADIGAFLIVERRPHASATPVSYCRGGRASIFCGRTAPRKGRSVTQTPPALTPQDALVAIMIAVSASDEQVRTSDLMAIQRIVGHLPIFDSYDSDRIGPVAQIVFDLFEEDEGLDALFGLIRDALEERLFETAYAIACDVAAADGTLGQAELRLLEEIRHELQIDRLHAAAIERGARARHLRA</sequence>